<evidence type="ECO:0000256" key="1">
    <source>
        <dbReference type="SAM" id="MobiDB-lite"/>
    </source>
</evidence>
<organism evidence="3 4">
    <name type="scientific">Pycnococcus provasolii</name>
    <dbReference type="NCBI Taxonomy" id="41880"/>
    <lineage>
        <taxon>Eukaryota</taxon>
        <taxon>Viridiplantae</taxon>
        <taxon>Chlorophyta</taxon>
        <taxon>Pseudoscourfieldiophyceae</taxon>
        <taxon>Pseudoscourfieldiales</taxon>
        <taxon>Pycnococcaceae</taxon>
        <taxon>Pycnococcus</taxon>
    </lineage>
</organism>
<keyword evidence="4" id="KW-1185">Reference proteome</keyword>
<name>A0A830H6D8_9CHLO</name>
<evidence type="ECO:0000313" key="3">
    <source>
        <dbReference type="EMBL" id="GHP02605.1"/>
    </source>
</evidence>
<evidence type="ECO:0000313" key="4">
    <source>
        <dbReference type="Proteomes" id="UP000660262"/>
    </source>
</evidence>
<dbReference type="Proteomes" id="UP000660262">
    <property type="component" value="Unassembled WGS sequence"/>
</dbReference>
<keyword evidence="2" id="KW-0812">Transmembrane</keyword>
<comment type="caution">
    <text evidence="3">The sequence shown here is derived from an EMBL/GenBank/DDBJ whole genome shotgun (WGS) entry which is preliminary data.</text>
</comment>
<protein>
    <submittedName>
        <fullName evidence="3">Uncharacterized protein</fullName>
    </submittedName>
</protein>
<sequence length="180" mass="19784">MAAAQVVNPSDGTNSTPHMGTWAPSALFDEMALEPFVNTNKQTYRVSRRRVSRTNHLQGGGGGTAVDKRHNNLLSTAARRRRKRRNEAYLKHDPYDDACPCCSARTRRDAYSGIHHLRGDVQCEVMRLSKPSATPTPDKNVCGAGDDNEGTLLRLQVLAFTSLGFSAIGIVTCVWLRGLM</sequence>
<accession>A0A830H6D8</accession>
<keyword evidence="2" id="KW-1133">Transmembrane helix</keyword>
<feature type="region of interest" description="Disordered" evidence="1">
    <location>
        <begin position="49"/>
        <end position="68"/>
    </location>
</feature>
<dbReference type="EMBL" id="BNJQ01000003">
    <property type="protein sequence ID" value="GHP02605.1"/>
    <property type="molecule type" value="Genomic_DNA"/>
</dbReference>
<keyword evidence="2" id="KW-0472">Membrane</keyword>
<reference evidence="3" key="1">
    <citation type="submission" date="2020-10" db="EMBL/GenBank/DDBJ databases">
        <title>Unveiling of a novel bifunctional photoreceptor, Dualchrome1, isolated from a cosmopolitan green alga.</title>
        <authorList>
            <person name="Suzuki S."/>
            <person name="Kawachi M."/>
        </authorList>
    </citation>
    <scope>NUCLEOTIDE SEQUENCE</scope>
    <source>
        <strain evidence="3">NIES 2893</strain>
    </source>
</reference>
<feature type="compositionally biased region" description="Polar residues" evidence="1">
    <location>
        <begin position="7"/>
        <end position="18"/>
    </location>
</feature>
<dbReference type="AlphaFoldDB" id="A0A830H6D8"/>
<gene>
    <name evidence="3" type="ORF">PPROV_000136100</name>
</gene>
<feature type="region of interest" description="Disordered" evidence="1">
    <location>
        <begin position="1"/>
        <end position="21"/>
    </location>
</feature>
<evidence type="ECO:0000256" key="2">
    <source>
        <dbReference type="SAM" id="Phobius"/>
    </source>
</evidence>
<proteinExistence type="predicted"/>
<feature type="transmembrane region" description="Helical" evidence="2">
    <location>
        <begin position="157"/>
        <end position="176"/>
    </location>
</feature>